<dbReference type="InterPro" id="IPR019271">
    <property type="entry name" value="DUF2284_metal-binding"/>
</dbReference>
<dbReference type="AlphaFoldDB" id="A0A1M5ZFY3"/>
<dbReference type="RefSeq" id="WP_073082791.1">
    <property type="nucleotide sequence ID" value="NZ_FQXV01000019.1"/>
</dbReference>
<dbReference type="OrthoDB" id="5420534at2"/>
<reference evidence="1 2" key="1">
    <citation type="submission" date="2016-11" db="EMBL/GenBank/DDBJ databases">
        <authorList>
            <person name="Jaros S."/>
            <person name="Januszkiewicz K."/>
            <person name="Wedrychowicz H."/>
        </authorList>
    </citation>
    <scope>NUCLEOTIDE SEQUENCE [LARGE SCALE GENOMIC DNA]</scope>
    <source>
        <strain evidence="1 2">DSM 10068</strain>
    </source>
</reference>
<protein>
    <submittedName>
        <fullName evidence="1">Predicted metal-binding protein</fullName>
    </submittedName>
</protein>
<gene>
    <name evidence="1" type="ORF">SAMN02745823_03689</name>
</gene>
<evidence type="ECO:0000313" key="1">
    <source>
        <dbReference type="EMBL" id="SHI23168.1"/>
    </source>
</evidence>
<name>A0A1M5ZFY3_9FIRM</name>
<proteinExistence type="predicted"/>
<organism evidence="1 2">
    <name type="scientific">Sporobacter termitidis DSM 10068</name>
    <dbReference type="NCBI Taxonomy" id="1123282"/>
    <lineage>
        <taxon>Bacteria</taxon>
        <taxon>Bacillati</taxon>
        <taxon>Bacillota</taxon>
        <taxon>Clostridia</taxon>
        <taxon>Eubacteriales</taxon>
        <taxon>Oscillospiraceae</taxon>
        <taxon>Sporobacter</taxon>
    </lineage>
</organism>
<sequence length="182" mass="20700">MNGEKDYKGIIEGFIYDYPVCEFYYLEPRNLIFSDKVRYICEHECPHYGQSWACPPAIDAIDHCIEECGAFEHAFLFTSVAEVPDCLNFSACLEARRDHERMTLELRGRFQEHFGKVLALSTGCMLCEECTYPGAPCRHPEDRLSTIESHGILIMETASLLGVTVDCGNNMVTYISLIFFNA</sequence>
<dbReference type="Proteomes" id="UP000183995">
    <property type="component" value="Unassembled WGS sequence"/>
</dbReference>
<keyword evidence="2" id="KW-1185">Reference proteome</keyword>
<dbReference type="Pfam" id="PF10050">
    <property type="entry name" value="DUF2284"/>
    <property type="match status" value="1"/>
</dbReference>
<accession>A0A1M5ZFY3</accession>
<evidence type="ECO:0000313" key="2">
    <source>
        <dbReference type="Proteomes" id="UP000183995"/>
    </source>
</evidence>
<dbReference type="STRING" id="1123282.SAMN02745823_03689"/>
<dbReference type="EMBL" id="FQXV01000019">
    <property type="protein sequence ID" value="SHI23168.1"/>
    <property type="molecule type" value="Genomic_DNA"/>
</dbReference>